<reference evidence="1" key="1">
    <citation type="submission" date="2021-08" db="EMBL/GenBank/DDBJ databases">
        <title>Novel anaerobic bacterium isolated from sea squirt in East Sea, Republic of Korea.</title>
        <authorList>
            <person name="Nguyen T.H."/>
            <person name="Li Z."/>
            <person name="Lee Y.-J."/>
            <person name="Ko J."/>
            <person name="Kim S.-G."/>
        </authorList>
    </citation>
    <scope>NUCLEOTIDE SEQUENCE</scope>
    <source>
        <strain evidence="1">KCTC 25031</strain>
    </source>
</reference>
<sequence>MGSRKHNNAIKLKEAKKQQYSAMLRNCPTSPRKMRLVVDMIRGVEVNRALDILKFSSKEASRKVEKLLLSAIANWQAKNEGVRLEESNLYVKEVFVDGGRSLKRIQPAPQGRAHRIRKRSNHVTIRLASNNVVEE</sequence>
<evidence type="ECO:0000313" key="2">
    <source>
        <dbReference type="Proteomes" id="UP000826212"/>
    </source>
</evidence>
<proteinExistence type="predicted"/>
<gene>
    <name evidence="1" type="primary">rplV</name>
    <name evidence="1" type="ORF">K4L44_11650</name>
</gene>
<keyword evidence="2" id="KW-1185">Reference proteome</keyword>
<keyword evidence="1" id="KW-0687">Ribonucleoprotein</keyword>
<dbReference type="Proteomes" id="UP000826212">
    <property type="component" value="Chromosome"/>
</dbReference>
<evidence type="ECO:0000313" key="1">
    <source>
        <dbReference type="EMBL" id="QZE13239.1"/>
    </source>
</evidence>
<accession>A0AC61NQV6</accession>
<dbReference type="EMBL" id="CP081303">
    <property type="protein sequence ID" value="QZE13239.1"/>
    <property type="molecule type" value="Genomic_DNA"/>
</dbReference>
<organism evidence="1 2">
    <name type="scientific">Halosquirtibacter laminarini</name>
    <dbReference type="NCBI Taxonomy" id="3374600"/>
    <lineage>
        <taxon>Bacteria</taxon>
        <taxon>Pseudomonadati</taxon>
        <taxon>Bacteroidota</taxon>
        <taxon>Bacteroidia</taxon>
        <taxon>Marinilabiliales</taxon>
        <taxon>Prolixibacteraceae</taxon>
        <taxon>Halosquirtibacter</taxon>
    </lineage>
</organism>
<name>A0AC61NQV6_9BACT</name>
<keyword evidence="1" id="KW-0689">Ribosomal protein</keyword>
<protein>
    <submittedName>
        <fullName evidence="1">50S ribosomal protein L22</fullName>
    </submittedName>
</protein>